<dbReference type="InterPro" id="IPR036961">
    <property type="entry name" value="Kinesin_motor_dom_sf"/>
</dbReference>
<dbReference type="GO" id="GO:0005856">
    <property type="term" value="C:cytoskeleton"/>
    <property type="evidence" value="ECO:0007669"/>
    <property type="project" value="UniProtKB-SubCell"/>
</dbReference>
<dbReference type="PROSITE" id="PS50067">
    <property type="entry name" value="KINESIN_MOTOR_2"/>
    <property type="match status" value="1"/>
</dbReference>
<dbReference type="InterPro" id="IPR027417">
    <property type="entry name" value="P-loop_NTPase"/>
</dbReference>
<organism evidence="9 10">
    <name type="scientific">Calicophoron daubneyi</name>
    <name type="common">Rumen fluke</name>
    <name type="synonym">Paramphistomum daubneyi</name>
    <dbReference type="NCBI Taxonomy" id="300641"/>
    <lineage>
        <taxon>Eukaryota</taxon>
        <taxon>Metazoa</taxon>
        <taxon>Spiralia</taxon>
        <taxon>Lophotrochozoa</taxon>
        <taxon>Platyhelminthes</taxon>
        <taxon>Trematoda</taxon>
        <taxon>Digenea</taxon>
        <taxon>Plagiorchiida</taxon>
        <taxon>Pronocephalata</taxon>
        <taxon>Paramphistomoidea</taxon>
        <taxon>Paramphistomidae</taxon>
        <taxon>Calicophoron</taxon>
    </lineage>
</organism>
<feature type="region of interest" description="Disordered" evidence="7">
    <location>
        <begin position="1"/>
        <end position="613"/>
    </location>
</feature>
<evidence type="ECO:0000256" key="7">
    <source>
        <dbReference type="SAM" id="MobiDB-lite"/>
    </source>
</evidence>
<protein>
    <recommendedName>
        <fullName evidence="8">Kinesin motor domain-containing protein</fullName>
    </recommendedName>
</protein>
<keyword evidence="2 5" id="KW-0547">Nucleotide-binding</keyword>
<feature type="compositionally biased region" description="Low complexity" evidence="7">
    <location>
        <begin position="415"/>
        <end position="426"/>
    </location>
</feature>
<keyword evidence="6" id="KW-0175">Coiled coil</keyword>
<feature type="compositionally biased region" description="Polar residues" evidence="7">
    <location>
        <begin position="263"/>
        <end position="330"/>
    </location>
</feature>
<feature type="coiled-coil region" evidence="6">
    <location>
        <begin position="942"/>
        <end position="969"/>
    </location>
</feature>
<dbReference type="PANTHER" id="PTHR47972:SF16">
    <property type="entry name" value="KINESIN-LIKE PROTEIN"/>
    <property type="match status" value="1"/>
</dbReference>
<name>A0AAV2T4V6_CALDB</name>
<evidence type="ECO:0000256" key="5">
    <source>
        <dbReference type="PROSITE-ProRule" id="PRU00283"/>
    </source>
</evidence>
<reference evidence="9" key="1">
    <citation type="submission" date="2024-06" db="EMBL/GenBank/DDBJ databases">
        <authorList>
            <person name="Liu X."/>
            <person name="Lenzi L."/>
            <person name="Haldenby T S."/>
            <person name="Uol C."/>
        </authorList>
    </citation>
    <scope>NUCLEOTIDE SEQUENCE</scope>
</reference>
<feature type="compositionally biased region" description="Polar residues" evidence="7">
    <location>
        <begin position="509"/>
        <end position="519"/>
    </location>
</feature>
<dbReference type="GO" id="GO:0008017">
    <property type="term" value="F:microtubule binding"/>
    <property type="evidence" value="ECO:0007669"/>
    <property type="project" value="InterPro"/>
</dbReference>
<feature type="compositionally biased region" description="Polar residues" evidence="7">
    <location>
        <begin position="187"/>
        <end position="203"/>
    </location>
</feature>
<feature type="compositionally biased region" description="Low complexity" evidence="7">
    <location>
        <begin position="459"/>
        <end position="468"/>
    </location>
</feature>
<comment type="caution">
    <text evidence="9">The sequence shown here is derived from an EMBL/GenBank/DDBJ whole genome shotgun (WGS) entry which is preliminary data.</text>
</comment>
<evidence type="ECO:0000256" key="6">
    <source>
        <dbReference type="SAM" id="Coils"/>
    </source>
</evidence>
<proteinExistence type="inferred from homology"/>
<dbReference type="InterPro" id="IPR001752">
    <property type="entry name" value="Kinesin_motor_dom"/>
</dbReference>
<keyword evidence="4" id="KW-0963">Cytoplasm</keyword>
<feature type="compositionally biased region" description="Polar residues" evidence="7">
    <location>
        <begin position="55"/>
        <end position="65"/>
    </location>
</feature>
<gene>
    <name evidence="9" type="ORF">CDAUBV1_LOCUS2625</name>
</gene>
<evidence type="ECO:0000256" key="2">
    <source>
        <dbReference type="ARBA" id="ARBA00022741"/>
    </source>
</evidence>
<feature type="compositionally biased region" description="Low complexity" evidence="7">
    <location>
        <begin position="246"/>
        <end position="262"/>
    </location>
</feature>
<dbReference type="SMART" id="SM00129">
    <property type="entry name" value="KISc"/>
    <property type="match status" value="1"/>
</dbReference>
<accession>A0AAV2T4V6</accession>
<feature type="compositionally biased region" description="Polar residues" evidence="7">
    <location>
        <begin position="73"/>
        <end position="82"/>
    </location>
</feature>
<dbReference type="Proteomes" id="UP001497525">
    <property type="component" value="Unassembled WGS sequence"/>
</dbReference>
<evidence type="ECO:0000313" key="10">
    <source>
        <dbReference type="Proteomes" id="UP001497525"/>
    </source>
</evidence>
<dbReference type="PANTHER" id="PTHR47972">
    <property type="entry name" value="KINESIN-LIKE PROTEIN KLP-3"/>
    <property type="match status" value="1"/>
</dbReference>
<feature type="domain" description="Kinesin motor" evidence="8">
    <location>
        <begin position="1021"/>
        <end position="1341"/>
    </location>
</feature>
<evidence type="ECO:0000313" key="9">
    <source>
        <dbReference type="EMBL" id="CAL5130567.1"/>
    </source>
</evidence>
<evidence type="ECO:0000256" key="3">
    <source>
        <dbReference type="ARBA" id="ARBA00022840"/>
    </source>
</evidence>
<evidence type="ECO:0000256" key="4">
    <source>
        <dbReference type="ARBA" id="ARBA00023212"/>
    </source>
</evidence>
<dbReference type="PRINTS" id="PR00380">
    <property type="entry name" value="KINESINHEAVY"/>
</dbReference>
<feature type="binding site" evidence="5">
    <location>
        <begin position="1101"/>
        <end position="1108"/>
    </location>
    <ligand>
        <name>ATP</name>
        <dbReference type="ChEBI" id="CHEBI:30616"/>
    </ligand>
</feature>
<comment type="subcellular location">
    <subcellularLocation>
        <location evidence="1">Cytoplasm</location>
        <location evidence="1">Cytoskeleton</location>
    </subcellularLocation>
</comment>
<dbReference type="SUPFAM" id="SSF52540">
    <property type="entry name" value="P-loop containing nucleoside triphosphate hydrolases"/>
    <property type="match status" value="1"/>
</dbReference>
<keyword evidence="3 5" id="KW-0067">ATP-binding</keyword>
<evidence type="ECO:0000259" key="8">
    <source>
        <dbReference type="PROSITE" id="PS50067"/>
    </source>
</evidence>
<dbReference type="GO" id="GO:0005524">
    <property type="term" value="F:ATP binding"/>
    <property type="evidence" value="ECO:0007669"/>
    <property type="project" value="UniProtKB-UniRule"/>
</dbReference>
<feature type="compositionally biased region" description="Polar residues" evidence="7">
    <location>
        <begin position="26"/>
        <end position="35"/>
    </location>
</feature>
<evidence type="ECO:0000256" key="1">
    <source>
        <dbReference type="ARBA" id="ARBA00004245"/>
    </source>
</evidence>
<dbReference type="EMBL" id="CAXLJL010000068">
    <property type="protein sequence ID" value="CAL5130567.1"/>
    <property type="molecule type" value="Genomic_DNA"/>
</dbReference>
<feature type="compositionally biased region" description="Basic and acidic residues" evidence="7">
    <location>
        <begin position="85"/>
        <end position="94"/>
    </location>
</feature>
<keyword evidence="4" id="KW-0206">Cytoskeleton</keyword>
<dbReference type="GO" id="GO:0003777">
    <property type="term" value="F:microtubule motor activity"/>
    <property type="evidence" value="ECO:0007669"/>
    <property type="project" value="InterPro"/>
</dbReference>
<keyword evidence="5" id="KW-0505">Motor protein</keyword>
<comment type="similarity">
    <text evidence="5">Belongs to the TRAFAC class myosin-kinesin ATPase superfamily. Kinesin family.</text>
</comment>
<dbReference type="Gene3D" id="3.40.850.10">
    <property type="entry name" value="Kinesin motor domain"/>
    <property type="match status" value="1"/>
</dbReference>
<dbReference type="InterPro" id="IPR027640">
    <property type="entry name" value="Kinesin-like_fam"/>
</dbReference>
<feature type="compositionally biased region" description="Low complexity" evidence="7">
    <location>
        <begin position="111"/>
        <end position="138"/>
    </location>
</feature>
<feature type="compositionally biased region" description="Polar residues" evidence="7">
    <location>
        <begin position="434"/>
        <end position="452"/>
    </location>
</feature>
<feature type="compositionally biased region" description="Polar residues" evidence="7">
    <location>
        <begin position="390"/>
        <end position="406"/>
    </location>
</feature>
<dbReference type="Pfam" id="PF00225">
    <property type="entry name" value="Kinesin"/>
    <property type="match status" value="1"/>
</dbReference>
<sequence>MAEEEKNQKRNSRSSTASSSKEKLSVQVNGRSPRTSGIDKGSDSDKNLAIKTETPRLSAQSQEVNGTLKGISPLSSERSQPETLPKSEKEERHSSHSPNVRTSAGGKTPQKTSPTFRSPSSTSPAARSPKASSAKATALSDQKDAQNTPSKLSVGASKPPIKGVMNGGSKQKDNGLQTPNGVPGSPKKTSIGGTATLSLQPKTPGSAPGTPKSASIGSIKGPTPQAQTPGSAPGTPKSASIGSIKGPTPQAQSQQASPGTPQRSSIGSNKIPTPQRQSQQASPGTPQRSSIGSNKIPTPQRQSQQASPGTPQRSSIGSNKIPTPQRQLQTGMLKIPGIEIHQVPSNEEPVRSVDETESSGLLPNKKVNDENTGEANQQKDALQVRPLFVESNSEGLRYSESSSGISYPTGILANPPKSSSSSTVTPKKQRDSTGKLTTEHSQIGLGITSSLEVNGGTQGLSQTSGGSSEFLGQPQKMSSGSSSKSSLKPEPFERPVTSQVPGTVAQLPVYSSENTVTDQKPTDESSEPVAGRDGGSKRASQVDSGITDAVEDRAMPSRMLRRKASEQSDSQLKAKPRRSTPDSDGKPNKFGPKLLSKKSSKETISTEGESSEKAPVVDTYLPFTLTSAGLCDANDTDYFPLQEQITYLEGKLIDTAMQRKSLEDNYETLKKSHYYLEQAIKKANFVARDRVVFEDLKLNYDLACRELEEGRALIKELQSIGWENLPSKLMERCKESQEKLDEMRLERDRALHEESATRGIASEALKQVKLLKTAIESHKQMTDEMRAREATIMGTFEQAVQELNTEWEQRLFRRHVRDKRRQLHLENLVHQYKELTEKQTPKNYEEVAVGGQMLPESAKNWDLVSKVTANVADAMRDGSVIGRLSITMDDIKESTPEIRASSGGGVILTNLKSPHGPQNLAWADNPDAHRLEEEKMVWNQIRLKLEKRLDDKDEEIESLKQQLRDLGKQCTEGRIKAEASLQLDEQLQTLMEENKILSDHYRTEQVLRKKYYNIIEDMKGKIRVYCRLRPITPAEESRKCSIAAIAGDEYTISIKGPNGHQFFQFDRVFDEKCSQEAVFNETSSLIQTAIDGYNVCIFGYGTTGSGKSHTLFGDFEKPGLSPRIFNHIFQILEDPVFSQKFLYDVSVQMFDLHNNDLYDLFRENPDPLEKIEFHDDDKTVYVPGAIKKQCCCAAELHEAFHLGVLNRQSTLLRDEAEAARTHLIITIFLTTTSRCAGTTYHGKLSIIEMAGSEKTNVGLSEQAVKDIQMNSMIFAALGDVIASLTMSQSLVPYKNSKLTTLMEDSIGGNSKTLMFITVSPLEDDVEESIASLNYAARIKTISNHPKRKSNLDKVNKLKSTIDRLRRGEGTP</sequence>
<dbReference type="GO" id="GO:0007018">
    <property type="term" value="P:microtubule-based movement"/>
    <property type="evidence" value="ECO:0007669"/>
    <property type="project" value="InterPro"/>
</dbReference>